<organism evidence="9 10">
    <name type="scientific">Drosophila kikkawai</name>
    <name type="common">Fruit fly</name>
    <dbReference type="NCBI Taxonomy" id="30033"/>
    <lineage>
        <taxon>Eukaryota</taxon>
        <taxon>Metazoa</taxon>
        <taxon>Ecdysozoa</taxon>
        <taxon>Arthropoda</taxon>
        <taxon>Hexapoda</taxon>
        <taxon>Insecta</taxon>
        <taxon>Pterygota</taxon>
        <taxon>Neoptera</taxon>
        <taxon>Endopterygota</taxon>
        <taxon>Diptera</taxon>
        <taxon>Brachycera</taxon>
        <taxon>Muscomorpha</taxon>
        <taxon>Ephydroidea</taxon>
        <taxon>Drosophilidae</taxon>
        <taxon>Drosophila</taxon>
        <taxon>Sophophora</taxon>
    </lineage>
</organism>
<dbReference type="GeneID" id="108077125"/>
<feature type="transmembrane region" description="Helical" evidence="7">
    <location>
        <begin position="212"/>
        <end position="233"/>
    </location>
</feature>
<keyword evidence="9" id="KW-1185">Reference proteome</keyword>
<dbReference type="OrthoDB" id="302728at2759"/>
<keyword evidence="4 7" id="KW-1133">Transmembrane helix</keyword>
<dbReference type="EC" id="2.3.1.225" evidence="7"/>
<sequence length="302" mass="34902">MKLRPLNKIWPGDNMERMLVSACLGLIPGAYYILIIKVLPELLDYGSAGYIFLQLLGMFLFSNLMSNFIMCVLVDPSIDPSTMGSPLEREKQPREWHECKKCDIWAPPRSHHCKICDVCVLKRDHHCNFTGCCVGHANYRYFFYFVIYMLISSLVAFIASLVFVYFLRGGSYKFVLLPFANGLYDVREVFNEKGELNVKELLKSVIPSQFEMVFAVLFGLNWVVLFSTICFLYQRWPILISGVTWYELRTKNFNYDRGLRLNLQMIFGSRMSLSWISPFISSPLPHDGIHWMSEDKDAGDGN</sequence>
<keyword evidence="3 7" id="KW-0812">Transmembrane</keyword>
<evidence type="ECO:0000256" key="2">
    <source>
        <dbReference type="ARBA" id="ARBA00022679"/>
    </source>
</evidence>
<reference evidence="10" key="2">
    <citation type="submission" date="2025-08" db="UniProtKB">
        <authorList>
            <consortium name="RefSeq"/>
        </authorList>
    </citation>
    <scope>IDENTIFICATION</scope>
    <source>
        <strain evidence="10">14028-0561.14</strain>
        <tissue evidence="10">Whole fly</tissue>
    </source>
</reference>
<keyword evidence="2 7" id="KW-0808">Transferase</keyword>
<feature type="transmembrane region" description="Helical" evidence="7">
    <location>
        <begin position="51"/>
        <end position="74"/>
    </location>
</feature>
<comment type="domain">
    <text evidence="7">The DHHC domain is required for palmitoyltransferase activity.</text>
</comment>
<evidence type="ECO:0000256" key="4">
    <source>
        <dbReference type="ARBA" id="ARBA00022989"/>
    </source>
</evidence>
<comment type="subcellular location">
    <subcellularLocation>
        <location evidence="1">Membrane</location>
        <topology evidence="1">Multi-pass membrane protein</topology>
    </subcellularLocation>
</comment>
<keyword evidence="5 7" id="KW-0472">Membrane</keyword>
<feature type="domain" description="Palmitoyltransferase DHHC" evidence="8">
    <location>
        <begin position="95"/>
        <end position="248"/>
    </location>
</feature>
<dbReference type="PROSITE" id="PS50216">
    <property type="entry name" value="DHHC"/>
    <property type="match status" value="1"/>
</dbReference>
<dbReference type="InterPro" id="IPR001594">
    <property type="entry name" value="Palmitoyltrfase_DHHC"/>
</dbReference>
<dbReference type="InterPro" id="IPR039859">
    <property type="entry name" value="PFA4/ZDH16/20/ERF2-like"/>
</dbReference>
<keyword evidence="6 7" id="KW-0012">Acyltransferase</keyword>
<dbReference type="AlphaFoldDB" id="A0A6P4IAA2"/>
<comment type="catalytic activity">
    <reaction evidence="7">
        <text>L-cysteinyl-[protein] + hexadecanoyl-CoA = S-hexadecanoyl-L-cysteinyl-[protein] + CoA</text>
        <dbReference type="Rhea" id="RHEA:36683"/>
        <dbReference type="Rhea" id="RHEA-COMP:10131"/>
        <dbReference type="Rhea" id="RHEA-COMP:11032"/>
        <dbReference type="ChEBI" id="CHEBI:29950"/>
        <dbReference type="ChEBI" id="CHEBI:57287"/>
        <dbReference type="ChEBI" id="CHEBI:57379"/>
        <dbReference type="ChEBI" id="CHEBI:74151"/>
        <dbReference type="EC" id="2.3.1.225"/>
    </reaction>
</comment>
<gene>
    <name evidence="10" type="primary">LOC108077125</name>
</gene>
<protein>
    <recommendedName>
        <fullName evidence="7">Palmitoyltransferase</fullName>
        <ecNumber evidence="7">2.3.1.225</ecNumber>
    </recommendedName>
</protein>
<dbReference type="GO" id="GO:0016020">
    <property type="term" value="C:membrane"/>
    <property type="evidence" value="ECO:0007669"/>
    <property type="project" value="UniProtKB-SubCell"/>
</dbReference>
<evidence type="ECO:0000256" key="3">
    <source>
        <dbReference type="ARBA" id="ARBA00022692"/>
    </source>
</evidence>
<dbReference type="Pfam" id="PF01529">
    <property type="entry name" value="DHHC"/>
    <property type="match status" value="1"/>
</dbReference>
<evidence type="ECO:0000256" key="7">
    <source>
        <dbReference type="RuleBase" id="RU079119"/>
    </source>
</evidence>
<comment type="similarity">
    <text evidence="7">Belongs to the DHHC palmitoyltransferase family.</text>
</comment>
<evidence type="ECO:0000256" key="1">
    <source>
        <dbReference type="ARBA" id="ARBA00004141"/>
    </source>
</evidence>
<name>A0A6P4IAA2_DROKI</name>
<dbReference type="RefSeq" id="XP_017025817.1">
    <property type="nucleotide sequence ID" value="XM_017170328.2"/>
</dbReference>
<dbReference type="PANTHER" id="PTHR12246">
    <property type="entry name" value="PALMITOYLTRANSFERASE ZDHHC16"/>
    <property type="match status" value="1"/>
</dbReference>
<feature type="transmembrane region" description="Helical" evidence="7">
    <location>
        <begin position="20"/>
        <end position="39"/>
    </location>
</feature>
<feature type="transmembrane region" description="Helical" evidence="7">
    <location>
        <begin position="141"/>
        <end position="167"/>
    </location>
</feature>
<dbReference type="Proteomes" id="UP001652661">
    <property type="component" value="Chromosome 2L"/>
</dbReference>
<accession>A0A6P4IAA2</accession>
<reference evidence="9" key="1">
    <citation type="submission" date="2025-05" db="UniProtKB">
        <authorList>
            <consortium name="RefSeq"/>
        </authorList>
    </citation>
    <scope>NUCLEOTIDE SEQUENCE [LARGE SCALE GENOMIC DNA]</scope>
    <source>
        <strain evidence="9">14028-0561.14</strain>
    </source>
</reference>
<dbReference type="GO" id="GO:0019706">
    <property type="term" value="F:protein-cysteine S-palmitoyltransferase activity"/>
    <property type="evidence" value="ECO:0007669"/>
    <property type="project" value="UniProtKB-EC"/>
</dbReference>
<evidence type="ECO:0000256" key="5">
    <source>
        <dbReference type="ARBA" id="ARBA00023136"/>
    </source>
</evidence>
<evidence type="ECO:0000313" key="10">
    <source>
        <dbReference type="RefSeq" id="XP_017025817.1"/>
    </source>
</evidence>
<evidence type="ECO:0000313" key="9">
    <source>
        <dbReference type="Proteomes" id="UP001652661"/>
    </source>
</evidence>
<proteinExistence type="inferred from homology"/>
<evidence type="ECO:0000259" key="8">
    <source>
        <dbReference type="Pfam" id="PF01529"/>
    </source>
</evidence>
<evidence type="ECO:0000256" key="6">
    <source>
        <dbReference type="ARBA" id="ARBA00023315"/>
    </source>
</evidence>